<dbReference type="CDD" id="cd06260">
    <property type="entry name" value="DUF820-like"/>
    <property type="match status" value="1"/>
</dbReference>
<dbReference type="InterPro" id="IPR008538">
    <property type="entry name" value="Uma2"/>
</dbReference>
<dbReference type="KEGG" id="tsq:D3A95_09025"/>
<evidence type="ECO:0000259" key="1">
    <source>
        <dbReference type="Pfam" id="PF05685"/>
    </source>
</evidence>
<gene>
    <name evidence="2" type="ORF">D3A95_09025</name>
</gene>
<keyword evidence="3" id="KW-1185">Reference proteome</keyword>
<dbReference type="AlphaFoldDB" id="A0A3B7MF18"/>
<dbReference type="RefSeq" id="WP_181494708.1">
    <property type="nucleotide sequence ID" value="NZ_CP032152.1"/>
</dbReference>
<organism evidence="2 3">
    <name type="scientific">Thermosynechococcus sichuanensis E542</name>
    <dbReference type="NCBI Taxonomy" id="2016101"/>
    <lineage>
        <taxon>Bacteria</taxon>
        <taxon>Bacillati</taxon>
        <taxon>Cyanobacteriota</taxon>
        <taxon>Cyanophyceae</taxon>
        <taxon>Acaryochloridales</taxon>
        <taxon>Thermosynechococcaceae</taxon>
        <taxon>Thermosynechococcus</taxon>
        <taxon>Thermosynechococcus sichuanensis</taxon>
    </lineage>
</organism>
<dbReference type="Proteomes" id="UP000261812">
    <property type="component" value="Chromosome"/>
</dbReference>
<dbReference type="EMBL" id="CP032152">
    <property type="protein sequence ID" value="AXY68185.1"/>
    <property type="molecule type" value="Genomic_DNA"/>
</dbReference>
<dbReference type="InterPro" id="IPR011335">
    <property type="entry name" value="Restrct_endonuc-II-like"/>
</dbReference>
<reference evidence="3" key="1">
    <citation type="submission" date="2018-09" db="EMBL/GenBank/DDBJ databases">
        <title>Complete genome sequence of thermophilic cyanobacteria strain Thermosynechococcus elongatus PKUAC-SCTE542.</title>
        <authorList>
            <person name="Liang Y."/>
            <person name="Tang J."/>
            <person name="Daroch M."/>
        </authorList>
    </citation>
    <scope>NUCLEOTIDE SEQUENCE [LARGE SCALE GENOMIC DNA]</scope>
    <source>
        <strain evidence="3">E542</strain>
    </source>
</reference>
<keyword evidence="2" id="KW-0255">Endonuclease</keyword>
<keyword evidence="2" id="KW-0378">Hydrolase</keyword>
<name>A0A3B7MF18_9CYAN</name>
<evidence type="ECO:0000313" key="2">
    <source>
        <dbReference type="EMBL" id="AXY68185.1"/>
    </source>
</evidence>
<evidence type="ECO:0000313" key="3">
    <source>
        <dbReference type="Proteomes" id="UP000261812"/>
    </source>
</evidence>
<protein>
    <submittedName>
        <fullName evidence="2">Uma2 family endonuclease</fullName>
    </submittedName>
</protein>
<dbReference type="GO" id="GO:0004519">
    <property type="term" value="F:endonuclease activity"/>
    <property type="evidence" value="ECO:0007669"/>
    <property type="project" value="UniProtKB-KW"/>
</dbReference>
<dbReference type="SUPFAM" id="SSF52980">
    <property type="entry name" value="Restriction endonuclease-like"/>
    <property type="match status" value="1"/>
</dbReference>
<dbReference type="Gene3D" id="3.90.1570.10">
    <property type="entry name" value="tt1808, chain A"/>
    <property type="match status" value="1"/>
</dbReference>
<dbReference type="PANTHER" id="PTHR36558">
    <property type="entry name" value="GLR1098 PROTEIN"/>
    <property type="match status" value="1"/>
</dbReference>
<keyword evidence="2" id="KW-0540">Nuclease</keyword>
<proteinExistence type="predicted"/>
<dbReference type="InterPro" id="IPR012296">
    <property type="entry name" value="Nuclease_put_TT1808"/>
</dbReference>
<feature type="domain" description="Putative restriction endonuclease" evidence="1">
    <location>
        <begin position="15"/>
        <end position="181"/>
    </location>
</feature>
<accession>A0A3B7MF18</accession>
<dbReference type="PANTHER" id="PTHR36558:SF1">
    <property type="entry name" value="RESTRICTION ENDONUCLEASE DOMAIN-CONTAINING PROTEIN-RELATED"/>
    <property type="match status" value="1"/>
</dbReference>
<sequence length="200" mass="23117">MTTLLAPAVTYLTPEAYLAQEVVATERHEYRQGELYTMPGGSVNHNELVRSLTVLLSLALKGQPYRVFVTDQRLWIPATQAYYYPDVMVTPKPVPLMEGRNDVVMQPIFIAEVLSPSTEDRDRGTKFFDYRQIATLQEYLLMSQDRPYVEQYLRQAEHQWLLTIWQDMTQELLLPSLQTSLKLSDLYAEVELGESQNKIP</sequence>
<dbReference type="Pfam" id="PF05685">
    <property type="entry name" value="Uma2"/>
    <property type="match status" value="1"/>
</dbReference>